<dbReference type="InterPro" id="IPR050109">
    <property type="entry name" value="HTH-type_TetR-like_transc_reg"/>
</dbReference>
<name>A0ABR8P045_9GAMM</name>
<evidence type="ECO:0000313" key="4">
    <source>
        <dbReference type="EMBL" id="MBD5771538.1"/>
    </source>
</evidence>
<keyword evidence="1 2" id="KW-0238">DNA-binding</keyword>
<dbReference type="PRINTS" id="PR00455">
    <property type="entry name" value="HTHTETR"/>
</dbReference>
<evidence type="ECO:0000256" key="1">
    <source>
        <dbReference type="ARBA" id="ARBA00023125"/>
    </source>
</evidence>
<dbReference type="Gene3D" id="1.10.357.10">
    <property type="entry name" value="Tetracycline Repressor, domain 2"/>
    <property type="match status" value="1"/>
</dbReference>
<evidence type="ECO:0000259" key="3">
    <source>
        <dbReference type="PROSITE" id="PS50977"/>
    </source>
</evidence>
<protein>
    <submittedName>
        <fullName evidence="4">TetR/AcrR family transcriptional regulator</fullName>
    </submittedName>
</protein>
<accession>A0ABR8P045</accession>
<evidence type="ECO:0000313" key="5">
    <source>
        <dbReference type="Proteomes" id="UP000604161"/>
    </source>
</evidence>
<feature type="DNA-binding region" description="H-T-H motif" evidence="2">
    <location>
        <begin position="29"/>
        <end position="48"/>
    </location>
</feature>
<dbReference type="RefSeq" id="WP_191594909.1">
    <property type="nucleotide sequence ID" value="NZ_JACYFC010000003.1"/>
</dbReference>
<dbReference type="PROSITE" id="PS50977">
    <property type="entry name" value="HTH_TETR_2"/>
    <property type="match status" value="1"/>
</dbReference>
<dbReference type="SUPFAM" id="SSF46689">
    <property type="entry name" value="Homeodomain-like"/>
    <property type="match status" value="1"/>
</dbReference>
<evidence type="ECO:0000256" key="2">
    <source>
        <dbReference type="PROSITE-ProRule" id="PRU00335"/>
    </source>
</evidence>
<dbReference type="Proteomes" id="UP000604161">
    <property type="component" value="Unassembled WGS sequence"/>
</dbReference>
<comment type="caution">
    <text evidence="4">The sequence shown here is derived from an EMBL/GenBank/DDBJ whole genome shotgun (WGS) entry which is preliminary data.</text>
</comment>
<gene>
    <name evidence="4" type="ORF">IF202_10795</name>
</gene>
<dbReference type="EMBL" id="JACYFC010000003">
    <property type="protein sequence ID" value="MBD5771538.1"/>
    <property type="molecule type" value="Genomic_DNA"/>
</dbReference>
<keyword evidence="5" id="KW-1185">Reference proteome</keyword>
<dbReference type="PANTHER" id="PTHR30055">
    <property type="entry name" value="HTH-TYPE TRANSCRIPTIONAL REGULATOR RUTR"/>
    <property type="match status" value="1"/>
</dbReference>
<feature type="domain" description="HTH tetR-type" evidence="3">
    <location>
        <begin position="6"/>
        <end position="66"/>
    </location>
</feature>
<dbReference type="Pfam" id="PF00440">
    <property type="entry name" value="TetR_N"/>
    <property type="match status" value="1"/>
</dbReference>
<reference evidence="4 5" key="1">
    <citation type="submission" date="2020-09" db="EMBL/GenBank/DDBJ databases">
        <title>Marinomonas sp. nov., isolated from the cysticercosis algae of Qingdao, China.</title>
        <authorList>
            <person name="Sun X."/>
        </authorList>
    </citation>
    <scope>NUCLEOTIDE SEQUENCE [LARGE SCALE GENOMIC DNA]</scope>
    <source>
        <strain evidence="4 5">SM2066</strain>
    </source>
</reference>
<dbReference type="InterPro" id="IPR001647">
    <property type="entry name" value="HTH_TetR"/>
</dbReference>
<sequence length="194" mass="21683">MARGRPSKKAHIIDAACGLFTKQGYQSTSIDQVVLTAAVSKPTVYSNFPTKLVLWENVVESLIERAKEDMDAALTSLQSGLKTTDDEALVAGWIMLWQAWVAKQERLAVYRVLLGEQHKMAESTVALFDQFEAVLESVLTKWLEAFNVTLMAFFALKAISKEALLMPALLHQESMSSKKLIQQLNALIKNNKIR</sequence>
<dbReference type="InterPro" id="IPR009057">
    <property type="entry name" value="Homeodomain-like_sf"/>
</dbReference>
<proteinExistence type="predicted"/>
<organism evidence="4 5">
    <name type="scientific">Marinomonas colpomeniae</name>
    <dbReference type="NCBI Taxonomy" id="2774408"/>
    <lineage>
        <taxon>Bacteria</taxon>
        <taxon>Pseudomonadati</taxon>
        <taxon>Pseudomonadota</taxon>
        <taxon>Gammaproteobacteria</taxon>
        <taxon>Oceanospirillales</taxon>
        <taxon>Oceanospirillaceae</taxon>
        <taxon>Marinomonas</taxon>
    </lineage>
</organism>